<evidence type="ECO:0000256" key="6">
    <source>
        <dbReference type="ARBA" id="ARBA00037765"/>
    </source>
</evidence>
<comment type="caution">
    <text evidence="8">The sequence shown here is derived from an EMBL/GenBank/DDBJ whole genome shotgun (WGS) entry which is preliminary data.</text>
</comment>
<dbReference type="Pfam" id="PF02058">
    <property type="entry name" value="Guanylin"/>
    <property type="match status" value="1"/>
</dbReference>
<comment type="similarity">
    <text evidence="2">Belongs to the guanylin family.</text>
</comment>
<dbReference type="PANTHER" id="PTHR11318">
    <property type="entry name" value="GUANYLIN FAMILY MEMBER"/>
    <property type="match status" value="1"/>
</dbReference>
<keyword evidence="5" id="KW-1015">Disulfide bond</keyword>
<evidence type="ECO:0000256" key="2">
    <source>
        <dbReference type="ARBA" id="ARBA00009883"/>
    </source>
</evidence>
<proteinExistence type="inferred from homology"/>
<evidence type="ECO:0000256" key="7">
    <source>
        <dbReference type="ARBA" id="ARBA00041176"/>
    </source>
</evidence>
<evidence type="ECO:0000256" key="3">
    <source>
        <dbReference type="ARBA" id="ARBA00022525"/>
    </source>
</evidence>
<dbReference type="GO" id="GO:0005576">
    <property type="term" value="C:extracellular region"/>
    <property type="evidence" value="ECO:0007669"/>
    <property type="project" value="UniProtKB-SubCell"/>
</dbReference>
<protein>
    <recommendedName>
        <fullName evidence="7">Guanylate cyclase activator 2B</fullName>
    </recommendedName>
</protein>
<name>A0AA88TBV2_9TELE</name>
<sequence>MHNRNHSMQSPSMQIRSSETVHLRLKMRTLVIILLLTTSFFQISQCVQVTDSGYSFSLEAVKTLKKLMETDTSKNAQQTYGDAESLCADPELPGEFSVLCEKDDSDEVFQRLVKTISPIDPCEICANVACTGCLSGHTPSIPEFITTSVSSYIHLSAEKRDLVIIGNYQKHHGKWNDLHDYWTSDHQTWSTGITTAMCSKVCGGPSSMAFGPRSV</sequence>
<evidence type="ECO:0000256" key="4">
    <source>
        <dbReference type="ARBA" id="ARBA00022729"/>
    </source>
</evidence>
<keyword evidence="4" id="KW-0732">Signal</keyword>
<reference evidence="8" key="1">
    <citation type="submission" date="2023-08" db="EMBL/GenBank/DDBJ databases">
        <title>Chromosome-level Genome Assembly of mud carp (Cirrhinus molitorella).</title>
        <authorList>
            <person name="Liu H."/>
        </authorList>
    </citation>
    <scope>NUCLEOTIDE SEQUENCE</scope>
    <source>
        <strain evidence="8">Prfri</strain>
        <tissue evidence="8">Muscle</tissue>
    </source>
</reference>
<dbReference type="InterPro" id="IPR036382">
    <property type="entry name" value="Guanylin_sf"/>
</dbReference>
<keyword evidence="9" id="KW-1185">Reference proteome</keyword>
<keyword evidence="3" id="KW-0964">Secreted</keyword>
<dbReference type="Gene3D" id="3.90.1450.10">
    <property type="entry name" value="Guanylin"/>
    <property type="match status" value="1"/>
</dbReference>
<dbReference type="EMBL" id="JAUYZG010000021">
    <property type="protein sequence ID" value="KAK2874179.1"/>
    <property type="molecule type" value="Genomic_DNA"/>
</dbReference>
<dbReference type="AlphaFoldDB" id="A0AA88TBV2"/>
<organism evidence="8 9">
    <name type="scientific">Cirrhinus molitorella</name>
    <name type="common">mud carp</name>
    <dbReference type="NCBI Taxonomy" id="172907"/>
    <lineage>
        <taxon>Eukaryota</taxon>
        <taxon>Metazoa</taxon>
        <taxon>Chordata</taxon>
        <taxon>Craniata</taxon>
        <taxon>Vertebrata</taxon>
        <taxon>Euteleostomi</taxon>
        <taxon>Actinopterygii</taxon>
        <taxon>Neopterygii</taxon>
        <taxon>Teleostei</taxon>
        <taxon>Ostariophysi</taxon>
        <taxon>Cypriniformes</taxon>
        <taxon>Cyprinidae</taxon>
        <taxon>Labeoninae</taxon>
        <taxon>Labeonini</taxon>
        <taxon>Cirrhinus</taxon>
    </lineage>
</organism>
<comment type="function">
    <text evidence="6">Endogenous activator of intestinal guanylate cyclase. It stimulates this enzyme through the same receptor binding region as the heat-stable enterotoxins. May be a potent physiological regulator of intestinal fluid and electrolyte transport. May be an autocrine/paracrine regulator of intestinal salt and water transport.</text>
</comment>
<dbReference type="InterPro" id="IPR000879">
    <property type="entry name" value="Guanylin"/>
</dbReference>
<evidence type="ECO:0000256" key="5">
    <source>
        <dbReference type="ARBA" id="ARBA00023157"/>
    </source>
</evidence>
<accession>A0AA88TBV2</accession>
<gene>
    <name evidence="8" type="ORF">Q8A67_021332</name>
</gene>
<dbReference type="PRINTS" id="PR00774">
    <property type="entry name" value="GUANYLIN"/>
</dbReference>
<comment type="subcellular location">
    <subcellularLocation>
        <location evidence="1">Secreted</location>
    </subcellularLocation>
</comment>
<dbReference type="SUPFAM" id="SSF89890">
    <property type="entry name" value="Proguanylin"/>
    <property type="match status" value="1"/>
</dbReference>
<evidence type="ECO:0000256" key="1">
    <source>
        <dbReference type="ARBA" id="ARBA00004613"/>
    </source>
</evidence>
<evidence type="ECO:0000313" key="8">
    <source>
        <dbReference type="EMBL" id="KAK2874179.1"/>
    </source>
</evidence>
<evidence type="ECO:0000313" key="9">
    <source>
        <dbReference type="Proteomes" id="UP001187343"/>
    </source>
</evidence>
<dbReference type="GO" id="GO:0030250">
    <property type="term" value="F:guanylate cyclase activator activity"/>
    <property type="evidence" value="ECO:0007669"/>
    <property type="project" value="InterPro"/>
</dbReference>
<dbReference type="PANTHER" id="PTHR11318:SF4">
    <property type="entry name" value="GUANYLATE CYCLASE ACTIVATOR 2B"/>
    <property type="match status" value="1"/>
</dbReference>
<dbReference type="Proteomes" id="UP001187343">
    <property type="component" value="Unassembled WGS sequence"/>
</dbReference>